<feature type="compositionally biased region" description="Low complexity" evidence="1">
    <location>
        <begin position="34"/>
        <end position="45"/>
    </location>
</feature>
<feature type="region of interest" description="Disordered" evidence="1">
    <location>
        <begin position="309"/>
        <end position="329"/>
    </location>
</feature>
<feature type="region of interest" description="Disordered" evidence="1">
    <location>
        <begin position="34"/>
        <end position="121"/>
    </location>
</feature>
<proteinExistence type="predicted"/>
<reference evidence="3" key="1">
    <citation type="submission" date="2015-03" db="EMBL/GenBank/DDBJ databases">
        <authorList>
            <consortium name="Pathogen Informatics"/>
        </authorList>
    </citation>
    <scope>NUCLEOTIDE SEQUENCE [LARGE SCALE GENOMIC DNA]</scope>
    <source>
        <strain evidence="3">NCTC11134</strain>
    </source>
</reference>
<dbReference type="AlphaFoldDB" id="A0A0H5NEG2"/>
<feature type="compositionally biased region" description="Low complexity" evidence="1">
    <location>
        <begin position="104"/>
        <end position="116"/>
    </location>
</feature>
<feature type="region of interest" description="Disordered" evidence="1">
    <location>
        <begin position="235"/>
        <end position="259"/>
    </location>
</feature>
<feature type="compositionally biased region" description="Low complexity" evidence="1">
    <location>
        <begin position="246"/>
        <end position="259"/>
    </location>
</feature>
<evidence type="ECO:0000313" key="3">
    <source>
        <dbReference type="Proteomes" id="UP000057820"/>
    </source>
</evidence>
<name>A0A0H5NEG2_NOCFR</name>
<evidence type="ECO:0000256" key="1">
    <source>
        <dbReference type="SAM" id="MobiDB-lite"/>
    </source>
</evidence>
<dbReference type="EMBL" id="LN868938">
    <property type="protein sequence ID" value="CRY73532.1"/>
    <property type="molecule type" value="Genomic_DNA"/>
</dbReference>
<dbReference type="KEGG" id="nfr:ERS450000_00182"/>
<evidence type="ECO:0000313" key="2">
    <source>
        <dbReference type="EMBL" id="CRY73532.1"/>
    </source>
</evidence>
<organism evidence="2 3">
    <name type="scientific">Nocardia farcinica</name>
    <dbReference type="NCBI Taxonomy" id="37329"/>
    <lineage>
        <taxon>Bacteria</taxon>
        <taxon>Bacillati</taxon>
        <taxon>Actinomycetota</taxon>
        <taxon>Actinomycetes</taxon>
        <taxon>Mycobacteriales</taxon>
        <taxon>Nocardiaceae</taxon>
        <taxon>Nocardia</taxon>
    </lineage>
</organism>
<dbReference type="Proteomes" id="UP000057820">
    <property type="component" value="Chromosome 1"/>
</dbReference>
<protein>
    <submittedName>
        <fullName evidence="2">Uncharacterized protein</fullName>
    </submittedName>
</protein>
<sequence>MSVRDVSASAPPEFVAARVGSSVEAVLAVAEARPFRPACAPRPGRTPSFASGDRSAASCPPAGRGNGWRPGDSVASRPGRAVNGTTSAVEESPVAAEREGPPWSAAASSARSAASRRSARVRRAVPAGRAVPVSTLSILACRFEMSWPVRKAHDSSFLSRVSRPVSSSSLVAAASSWSPSSRRSVAMPDKIAPIGSASCWPCSIRGYLFCDRVPEPGGWPGDSIRRFLPLPGVRPRPDGLSEARAPRAGPTGTGAGAAEPPTLLVVARPRVATPGALAGVPKISRVATGNRWNAVRVARRAVRHAVMPPTASKGGWRARKVRSTLDSME</sequence>
<accession>A0A0H5NEG2</accession>
<feature type="compositionally biased region" description="Basic and acidic residues" evidence="1">
    <location>
        <begin position="235"/>
        <end position="245"/>
    </location>
</feature>
<gene>
    <name evidence="2" type="ORF">ERS450000_00182</name>
</gene>